<dbReference type="GO" id="GO:0002949">
    <property type="term" value="P:tRNA threonylcarbamoyladenosine modification"/>
    <property type="evidence" value="ECO:0007669"/>
    <property type="project" value="InterPro"/>
</dbReference>
<dbReference type="PANTHER" id="PTHR11735:SF11">
    <property type="entry name" value="TRNA THREONYLCARBAMOYLADENOSINE BIOSYNTHESIS PROTEIN TSAB"/>
    <property type="match status" value="1"/>
</dbReference>
<dbReference type="GO" id="GO:0008233">
    <property type="term" value="F:peptidase activity"/>
    <property type="evidence" value="ECO:0007669"/>
    <property type="project" value="UniProtKB-KW"/>
</dbReference>
<name>A0A0W0RUQ3_LEGBO</name>
<organism evidence="5 6">
    <name type="scientific">Legionella bozemanae</name>
    <name type="common">Fluoribacter bozemanae</name>
    <dbReference type="NCBI Taxonomy" id="447"/>
    <lineage>
        <taxon>Bacteria</taxon>
        <taxon>Pseudomonadati</taxon>
        <taxon>Pseudomonadota</taxon>
        <taxon>Gammaproteobacteria</taxon>
        <taxon>Legionellales</taxon>
        <taxon>Legionellaceae</taxon>
        <taxon>Legionella</taxon>
    </lineage>
</organism>
<dbReference type="InterPro" id="IPR000905">
    <property type="entry name" value="Gcp-like_dom"/>
</dbReference>
<dbReference type="Gene3D" id="3.30.420.40">
    <property type="match status" value="2"/>
</dbReference>
<comment type="caution">
    <text evidence="5">The sequence shown here is derived from an EMBL/GenBank/DDBJ whole genome shotgun (WGS) entry which is preliminary data.</text>
</comment>
<dbReference type="AlphaFoldDB" id="A0A0W0RUQ3"/>
<dbReference type="GO" id="GO:0006508">
    <property type="term" value="P:proteolysis"/>
    <property type="evidence" value="ECO:0007669"/>
    <property type="project" value="UniProtKB-KW"/>
</dbReference>
<dbReference type="Proteomes" id="UP000054695">
    <property type="component" value="Unassembled WGS sequence"/>
</dbReference>
<dbReference type="PANTHER" id="PTHR11735">
    <property type="entry name" value="TRNA N6-ADENOSINE THREONYLCARBAMOYLTRANSFERASE"/>
    <property type="match status" value="1"/>
</dbReference>
<protein>
    <recommendedName>
        <fullName evidence="2">tRNA threonylcarbamoyladenosine biosynthesis protein TsaB</fullName>
    </recommendedName>
    <alternativeName>
        <fullName evidence="3">t(6)A37 threonylcarbamoyladenosine biosynthesis protein TsaB</fullName>
    </alternativeName>
</protein>
<keyword evidence="5" id="KW-0378">Hydrolase</keyword>
<dbReference type="CDD" id="cd24032">
    <property type="entry name" value="ASKHA_NBD_TsaB"/>
    <property type="match status" value="1"/>
</dbReference>
<evidence type="ECO:0000313" key="6">
    <source>
        <dbReference type="Proteomes" id="UP000054695"/>
    </source>
</evidence>
<dbReference type="GO" id="GO:0005829">
    <property type="term" value="C:cytosol"/>
    <property type="evidence" value="ECO:0007669"/>
    <property type="project" value="TreeGrafter"/>
</dbReference>
<proteinExistence type="inferred from homology"/>
<keyword evidence="5" id="KW-0645">Protease</keyword>
<dbReference type="RefSeq" id="WP_058458895.1">
    <property type="nucleotide sequence ID" value="NZ_CAAAIY010000012.1"/>
</dbReference>
<evidence type="ECO:0000256" key="1">
    <source>
        <dbReference type="ARBA" id="ARBA00010493"/>
    </source>
</evidence>
<dbReference type="SUPFAM" id="SSF53067">
    <property type="entry name" value="Actin-like ATPase domain"/>
    <property type="match status" value="2"/>
</dbReference>
<reference evidence="5 6" key="1">
    <citation type="submission" date="2015-11" db="EMBL/GenBank/DDBJ databases">
        <title>Genomic analysis of 38 Legionella species identifies large and diverse effector repertoires.</title>
        <authorList>
            <person name="Burstein D."/>
            <person name="Amaro F."/>
            <person name="Zusman T."/>
            <person name="Lifshitz Z."/>
            <person name="Cohen O."/>
            <person name="Gilbert J.A."/>
            <person name="Pupko T."/>
            <person name="Shuman H.A."/>
            <person name="Segal G."/>
        </authorList>
    </citation>
    <scope>NUCLEOTIDE SEQUENCE [LARGE SCALE GENOMIC DNA]</scope>
    <source>
        <strain evidence="5 6">WIGA</strain>
    </source>
</reference>
<feature type="domain" description="Gcp-like" evidence="4">
    <location>
        <begin position="31"/>
        <end position="149"/>
    </location>
</feature>
<evidence type="ECO:0000256" key="3">
    <source>
        <dbReference type="ARBA" id="ARBA00032446"/>
    </source>
</evidence>
<comment type="similarity">
    <text evidence="1">Belongs to the KAE1 / TsaD family. TsaB subfamily.</text>
</comment>
<dbReference type="EMBL" id="LNXU01000013">
    <property type="protein sequence ID" value="KTC74830.1"/>
    <property type="molecule type" value="Genomic_DNA"/>
</dbReference>
<evidence type="ECO:0000313" key="5">
    <source>
        <dbReference type="EMBL" id="KTC74830.1"/>
    </source>
</evidence>
<sequence length="216" mass="24002">MKLLAIDTSTERASLALLTGEELLCEEQSNQKTHAQFILPMVDRLMVNADLQMSQLDAIVFGRGPGSFTGLRIACSIAKGLAFANDLPLIPVSSLVAIAWSVRQKKQMHNSPVLAVLDARMHEMYWAYFAENQWTAEEHVTPVHELNLPEKQSVILAGVGTDSYWDDFTPEVKSQIHDKLTVYPSAAAMIQFVQFSAQKPVTADEAQPVYVRNKVT</sequence>
<evidence type="ECO:0000256" key="2">
    <source>
        <dbReference type="ARBA" id="ARBA00019012"/>
    </source>
</evidence>
<evidence type="ECO:0000259" key="4">
    <source>
        <dbReference type="Pfam" id="PF00814"/>
    </source>
</evidence>
<dbReference type="OrthoDB" id="9809995at2"/>
<gene>
    <name evidence="5" type="ORF">Lboz_1229</name>
</gene>
<dbReference type="Pfam" id="PF00814">
    <property type="entry name" value="TsaD"/>
    <property type="match status" value="1"/>
</dbReference>
<dbReference type="NCBIfam" id="TIGR03725">
    <property type="entry name" value="T6A_YeaZ"/>
    <property type="match status" value="1"/>
</dbReference>
<dbReference type="InterPro" id="IPR043129">
    <property type="entry name" value="ATPase_NBD"/>
</dbReference>
<dbReference type="STRING" id="447.Lboz_1229"/>
<dbReference type="InterPro" id="IPR022496">
    <property type="entry name" value="T6A_TsaB"/>
</dbReference>
<accession>A0A0W0RUQ3</accession>
<dbReference type="PATRIC" id="fig|447.4.peg.1312"/>
<keyword evidence="6" id="KW-1185">Reference proteome</keyword>